<comment type="caution">
    <text evidence="2">The sequence shown here is derived from an EMBL/GenBank/DDBJ whole genome shotgun (WGS) entry which is preliminary data.</text>
</comment>
<accession>A0A815FXR4</accession>
<feature type="signal peptide" evidence="1">
    <location>
        <begin position="1"/>
        <end position="19"/>
    </location>
</feature>
<feature type="chain" id="PRO_5032531185" evidence="1">
    <location>
        <begin position="20"/>
        <end position="183"/>
    </location>
</feature>
<dbReference type="Proteomes" id="UP000663852">
    <property type="component" value="Unassembled WGS sequence"/>
</dbReference>
<evidence type="ECO:0000313" key="2">
    <source>
        <dbReference type="EMBL" id="CAF1331363.1"/>
    </source>
</evidence>
<evidence type="ECO:0000256" key="1">
    <source>
        <dbReference type="SAM" id="SignalP"/>
    </source>
</evidence>
<evidence type="ECO:0000313" key="3">
    <source>
        <dbReference type="Proteomes" id="UP000663852"/>
    </source>
</evidence>
<proteinExistence type="predicted"/>
<gene>
    <name evidence="2" type="ORF">EDS130_LOCUS32207</name>
</gene>
<reference evidence="2" key="1">
    <citation type="submission" date="2021-02" db="EMBL/GenBank/DDBJ databases">
        <authorList>
            <person name="Nowell W R."/>
        </authorList>
    </citation>
    <scope>NUCLEOTIDE SEQUENCE</scope>
</reference>
<dbReference type="EMBL" id="CAJNOJ010000245">
    <property type="protein sequence ID" value="CAF1331363.1"/>
    <property type="molecule type" value="Genomic_DNA"/>
</dbReference>
<dbReference type="AlphaFoldDB" id="A0A815FXR4"/>
<keyword evidence="1" id="KW-0732">Signal</keyword>
<protein>
    <submittedName>
        <fullName evidence="2">Uncharacterized protein</fullName>
    </submittedName>
</protein>
<sequence length="183" mass="20876">MFFTCVCVVLFGSLQSCCCLCSHNKHPTSKFMSHSASTKILSQLKQLSKQALNNPSNKLTVQSLLEKAFKNGKPLFSSHDRSEAATFVTNIIPVLDSVFVDIHGSMNTDLRQSAQIWRSGLQFLVDEFKTDEILYQKLKDFLTSDPVQCVEQYISDSRDSLPEYGDIAHMDLTKIPKEHYWWF</sequence>
<organism evidence="2 3">
    <name type="scientific">Adineta ricciae</name>
    <name type="common">Rotifer</name>
    <dbReference type="NCBI Taxonomy" id="249248"/>
    <lineage>
        <taxon>Eukaryota</taxon>
        <taxon>Metazoa</taxon>
        <taxon>Spiralia</taxon>
        <taxon>Gnathifera</taxon>
        <taxon>Rotifera</taxon>
        <taxon>Eurotatoria</taxon>
        <taxon>Bdelloidea</taxon>
        <taxon>Adinetida</taxon>
        <taxon>Adinetidae</taxon>
        <taxon>Adineta</taxon>
    </lineage>
</organism>
<name>A0A815FXR4_ADIRI</name>
<dbReference type="OrthoDB" id="10066613at2759"/>